<dbReference type="EMBL" id="FOSK01000001">
    <property type="protein sequence ID" value="SFJ86907.1"/>
    <property type="molecule type" value="Genomic_DNA"/>
</dbReference>
<evidence type="ECO:0000313" key="3">
    <source>
        <dbReference type="Proteomes" id="UP000199598"/>
    </source>
</evidence>
<reference evidence="2 3" key="1">
    <citation type="submission" date="2016-10" db="EMBL/GenBank/DDBJ databases">
        <authorList>
            <person name="Varghese N."/>
            <person name="Submissions S."/>
        </authorList>
    </citation>
    <scope>NUCLEOTIDE SEQUENCE [LARGE SCALE GENOMIC DNA]</scope>
    <source>
        <strain evidence="2 3">DSM 16392</strain>
    </source>
</reference>
<feature type="chain" id="PRO_5046568447" evidence="1">
    <location>
        <begin position="26"/>
        <end position="216"/>
    </location>
</feature>
<keyword evidence="3" id="KW-1185">Reference proteome</keyword>
<gene>
    <name evidence="2" type="ORF">SAMN04488518_10151</name>
</gene>
<comment type="caution">
    <text evidence="2">The sequence shown here is derived from an EMBL/GenBank/DDBJ whole genome shotgun (WGS) entry which is preliminary data.</text>
</comment>
<accession>A0A1I3UYD5</accession>
<name>A0A1I3UYD5_9HYPH</name>
<evidence type="ECO:0000256" key="1">
    <source>
        <dbReference type="SAM" id="SignalP"/>
    </source>
</evidence>
<evidence type="ECO:0000313" key="2">
    <source>
        <dbReference type="EMBL" id="SFJ86907.1"/>
    </source>
</evidence>
<feature type="signal peptide" evidence="1">
    <location>
        <begin position="1"/>
        <end position="25"/>
    </location>
</feature>
<proteinExistence type="predicted"/>
<sequence length="216" mass="24531">MKIKHQISCLITAIFLIGATSSVNAETNELKLDPFAKLMLKGLDDSLKWPIHVAPDGCTFEWEGTDNYRETARSHGPDTFPALKFWRKDKPSTIKIFAPFCGGDCFHPKLRPTLHKLFPLEAGKVVEANFDNPLGKGTLKFTVVGTEKMPRLDNMEAFRVKTEREIFSKKRNEVVLQTSQESWWAPDIGWLVKFKKKGFEKSVYEFSCPATSQSTD</sequence>
<organism evidence="2 3">
    <name type="scientific">Pseudovibrio ascidiaceicola</name>
    <dbReference type="NCBI Taxonomy" id="285279"/>
    <lineage>
        <taxon>Bacteria</taxon>
        <taxon>Pseudomonadati</taxon>
        <taxon>Pseudomonadota</taxon>
        <taxon>Alphaproteobacteria</taxon>
        <taxon>Hyphomicrobiales</taxon>
        <taxon>Stappiaceae</taxon>
        <taxon>Pseudovibrio</taxon>
    </lineage>
</organism>
<dbReference type="Proteomes" id="UP000199598">
    <property type="component" value="Unassembled WGS sequence"/>
</dbReference>
<protein>
    <submittedName>
        <fullName evidence="2">Uncharacterized protein</fullName>
    </submittedName>
</protein>
<keyword evidence="1" id="KW-0732">Signal</keyword>